<dbReference type="InterPro" id="IPR025669">
    <property type="entry name" value="AAA_dom"/>
</dbReference>
<dbReference type="OrthoDB" id="38768at2157"/>
<dbReference type="Proteomes" id="UP000248410">
    <property type="component" value="Chromosome"/>
</dbReference>
<dbReference type="AlphaFoldDB" id="A0A2U9ILA5"/>
<dbReference type="SUPFAM" id="SSF52540">
    <property type="entry name" value="P-loop containing nucleoside triphosphate hydrolases"/>
    <property type="match status" value="1"/>
</dbReference>
<name>A0A2U9ILA5_9CREN</name>
<dbReference type="InterPro" id="IPR027417">
    <property type="entry name" value="P-loop_NTPase"/>
</dbReference>
<gene>
    <name evidence="2" type="ORF">DFR86_03450</name>
</gene>
<feature type="domain" description="AAA" evidence="1">
    <location>
        <begin position="12"/>
        <end position="136"/>
    </location>
</feature>
<evidence type="ECO:0000313" key="2">
    <source>
        <dbReference type="EMBL" id="AWR96704.1"/>
    </source>
</evidence>
<dbReference type="EMBL" id="CP029288">
    <property type="protein sequence ID" value="AWR96704.1"/>
    <property type="molecule type" value="Genomic_DNA"/>
</dbReference>
<dbReference type="Gene3D" id="3.40.50.300">
    <property type="entry name" value="P-loop containing nucleotide triphosphate hydrolases"/>
    <property type="match status" value="1"/>
</dbReference>
<reference evidence="2 3" key="1">
    <citation type="submission" date="2018-05" db="EMBL/GenBank/DDBJ databases">
        <title>Complete Genome Sequences of Extremely Thermoacidophilic, Metal-Mobilizing Type-Strain Members of the Archaeal Family Sulfolobaceae: Acidianus brierleyi DSM-1651T, Acidianus sulfidivorans DSM-18786T, Metallosphaera hakonensis DSM-7519T, and Metallosphaera prunae DSM-10039T.</title>
        <authorList>
            <person name="Counts J.A."/>
            <person name="Kelly R.M."/>
        </authorList>
    </citation>
    <scope>NUCLEOTIDE SEQUENCE [LARGE SCALE GENOMIC DNA]</scope>
    <source>
        <strain evidence="2 3">JP7</strain>
    </source>
</reference>
<evidence type="ECO:0000313" key="3">
    <source>
        <dbReference type="Proteomes" id="UP000248410"/>
    </source>
</evidence>
<dbReference type="RefSeq" id="WP_110379594.1">
    <property type="nucleotide sequence ID" value="NZ_CP029288.2"/>
</dbReference>
<evidence type="ECO:0000259" key="1">
    <source>
        <dbReference type="Pfam" id="PF13614"/>
    </source>
</evidence>
<sequence length="266" mass="30892">MIITFTPLPTYGKSHVIAMLSLGLSWKNKKTLIIDLDEKSYISSFFIKPKNIKKGLYSVKNTNIDILIYPSIVETDVDNYTDIQPDFPDYVGDALFYAKTNPENYDYIFLDFSPGFNSIAMNTLESSQYVMSVLAPSKAREFRRAMYSLIKWMNEIYVKIKYLGNIIIYEGRPYELEAETYRIIQDALKPLADEQIENIKKRIYPYDGDLKLINFNSKIPARKELINLKFSDTKKEIPLLIGAKKEKNRKIILELAEEFIERTSKA</sequence>
<proteinExistence type="predicted"/>
<dbReference type="KEGG" id="asul:DFR86_03450"/>
<protein>
    <recommendedName>
        <fullName evidence="1">AAA domain-containing protein</fullName>
    </recommendedName>
</protein>
<dbReference type="Pfam" id="PF13614">
    <property type="entry name" value="AAA_31"/>
    <property type="match status" value="1"/>
</dbReference>
<accession>A0A2U9ILA5</accession>
<dbReference type="GeneID" id="36836993"/>
<keyword evidence="3" id="KW-1185">Reference proteome</keyword>
<organism evidence="2 3">
    <name type="scientific">Acidianus sulfidivorans JP7</name>
    <dbReference type="NCBI Taxonomy" id="619593"/>
    <lineage>
        <taxon>Archaea</taxon>
        <taxon>Thermoproteota</taxon>
        <taxon>Thermoprotei</taxon>
        <taxon>Sulfolobales</taxon>
        <taxon>Sulfolobaceae</taxon>
        <taxon>Acidianus</taxon>
    </lineage>
</organism>